<dbReference type="Proteomes" id="UP000189701">
    <property type="component" value="Unplaced"/>
</dbReference>
<feature type="compositionally biased region" description="Polar residues" evidence="1">
    <location>
        <begin position="289"/>
        <end position="298"/>
    </location>
</feature>
<feature type="non-terminal residue" evidence="4">
    <location>
        <position position="339"/>
    </location>
</feature>
<dbReference type="RefSeq" id="XP_009794449.1">
    <property type="nucleotide sequence ID" value="XM_009796147.1"/>
</dbReference>
<feature type="region of interest" description="Disordered" evidence="1">
    <location>
        <begin position="1"/>
        <end position="67"/>
    </location>
</feature>
<sequence length="339" mass="37794">MARTRANGQDGRPPLPLTEATRGRGRGRGQGRAAGAAPVDTPAVSATTAVATSQEGGGSQTPVAHTPEPVVQGLQTPQAPLEVMVPVMPDDEQRHLERFSRLAPPPLSGAQGEDAQGFLDMCRRMLRTTGILETSGEFSTLFLEKWVPRSQREERRRQFEYFRQGDMIVSQYEVRFLELARYAPWMVPTDRERIRRFVDWLIYPIRILMARERILSHTFEDAVDIARDIEADRRQEREEREAKRPRGSGSFSGALSRSQFQQSRGRSYRPHQSARSEYRGASSGRGHQGFQQAPTQSARGEGHTARGRPRWGGGSGGGPARFYAIPDRTDALALDAVIT</sequence>
<reference evidence="4" key="2">
    <citation type="submission" date="2025-08" db="UniProtKB">
        <authorList>
            <consortium name="RefSeq"/>
        </authorList>
    </citation>
    <scope>IDENTIFICATION</scope>
    <source>
        <tissue evidence="4">Leaf</tissue>
    </source>
</reference>
<evidence type="ECO:0000313" key="3">
    <source>
        <dbReference type="Proteomes" id="UP000189701"/>
    </source>
</evidence>
<feature type="compositionally biased region" description="Gly residues" evidence="1">
    <location>
        <begin position="310"/>
        <end position="319"/>
    </location>
</feature>
<feature type="region of interest" description="Disordered" evidence="1">
    <location>
        <begin position="234"/>
        <end position="323"/>
    </location>
</feature>
<dbReference type="InterPro" id="IPR005162">
    <property type="entry name" value="Retrotrans_gag_dom"/>
</dbReference>
<feature type="compositionally biased region" description="Low complexity" evidence="1">
    <location>
        <begin position="256"/>
        <end position="265"/>
    </location>
</feature>
<keyword evidence="3" id="KW-1185">Reference proteome</keyword>
<dbReference type="AlphaFoldDB" id="A0A1U7Y5C8"/>
<reference evidence="3" key="1">
    <citation type="journal article" date="2013" name="Genome Biol.">
        <title>Reference genomes and transcriptomes of Nicotiana sylvestris and Nicotiana tomentosiformis.</title>
        <authorList>
            <person name="Sierro N."/>
            <person name="Battey J.N."/>
            <person name="Ouadi S."/>
            <person name="Bovet L."/>
            <person name="Goepfert S."/>
            <person name="Bakaher N."/>
            <person name="Peitsch M.C."/>
            <person name="Ivanov N.V."/>
        </authorList>
    </citation>
    <scope>NUCLEOTIDE SEQUENCE [LARGE SCALE GENOMIC DNA]</scope>
</reference>
<feature type="compositionally biased region" description="Low complexity" evidence="1">
    <location>
        <begin position="31"/>
        <end position="53"/>
    </location>
</feature>
<name>A0A1U7Y5C8_NICSY</name>
<dbReference type="Pfam" id="PF03732">
    <property type="entry name" value="Retrotrans_gag"/>
    <property type="match status" value="1"/>
</dbReference>
<feature type="domain" description="Retrotransposon gag" evidence="2">
    <location>
        <begin position="137"/>
        <end position="201"/>
    </location>
</feature>
<evidence type="ECO:0000313" key="4">
    <source>
        <dbReference type="RefSeq" id="XP_009794449.1"/>
    </source>
</evidence>
<feature type="compositionally biased region" description="Basic and acidic residues" evidence="1">
    <location>
        <begin position="234"/>
        <end position="244"/>
    </location>
</feature>
<organism evidence="3 4">
    <name type="scientific">Nicotiana sylvestris</name>
    <name type="common">Wood tobacco</name>
    <name type="synonym">South American tobacco</name>
    <dbReference type="NCBI Taxonomy" id="4096"/>
    <lineage>
        <taxon>Eukaryota</taxon>
        <taxon>Viridiplantae</taxon>
        <taxon>Streptophyta</taxon>
        <taxon>Embryophyta</taxon>
        <taxon>Tracheophyta</taxon>
        <taxon>Spermatophyta</taxon>
        <taxon>Magnoliopsida</taxon>
        <taxon>eudicotyledons</taxon>
        <taxon>Gunneridae</taxon>
        <taxon>Pentapetalae</taxon>
        <taxon>asterids</taxon>
        <taxon>lamiids</taxon>
        <taxon>Solanales</taxon>
        <taxon>Solanaceae</taxon>
        <taxon>Nicotianoideae</taxon>
        <taxon>Nicotianeae</taxon>
        <taxon>Nicotiana</taxon>
    </lineage>
</organism>
<evidence type="ECO:0000256" key="1">
    <source>
        <dbReference type="SAM" id="MobiDB-lite"/>
    </source>
</evidence>
<evidence type="ECO:0000259" key="2">
    <source>
        <dbReference type="Pfam" id="PF03732"/>
    </source>
</evidence>
<accession>A0A1U7Y5C8</accession>
<gene>
    <name evidence="4" type="primary">LOC104241227</name>
</gene>
<protein>
    <submittedName>
        <fullName evidence="4">Uncharacterized protein LOC104241227</fullName>
    </submittedName>
</protein>
<proteinExistence type="predicted"/>